<evidence type="ECO:0008006" key="3">
    <source>
        <dbReference type="Google" id="ProtNLM"/>
    </source>
</evidence>
<name>A0A0D4C0E0_9MICC</name>
<sequence>MKTPGKLPRDLSGRSFTLAEAAGLGRGRLQGKDLLIASRGIRVPWGVEQDFQRAVAPLFKLSPESVACLGTAARLWRLPLPAWMQGEQRLHLARVNSSTVPRRFGVVGHRLRLSEDEISASSGIPLTGRSRTWLDLAALLSIEELVAVGDALVNSHRRAFGPTKAAWVDLADLVAVVRRHSGARGVRNARIALALVRVGADSAPETYLRLAASRVGLPEPELNVAILDESGCEVAWPDLAFREFRVAIQYDGAHHLSVEQQASDARRDNASAAAGWISIRISRAMVQELGYQGVMRQLVPILRARGWEASRRVCRSAS</sequence>
<organism evidence="1 2">
    <name type="scientific">Psychromicrobium lacuslunae</name>
    <dbReference type="NCBI Taxonomy" id="1618207"/>
    <lineage>
        <taxon>Bacteria</taxon>
        <taxon>Bacillati</taxon>
        <taxon>Actinomycetota</taxon>
        <taxon>Actinomycetes</taxon>
        <taxon>Micrococcales</taxon>
        <taxon>Micrococcaceae</taxon>
        <taxon>Psychromicrobium</taxon>
    </lineage>
</organism>
<dbReference type="STRING" id="1618207.UM93_11900"/>
<evidence type="ECO:0000313" key="1">
    <source>
        <dbReference type="EMBL" id="AJT42038.1"/>
    </source>
</evidence>
<dbReference type="PATRIC" id="fig|1618207.4.peg.2412"/>
<evidence type="ECO:0000313" key="2">
    <source>
        <dbReference type="Proteomes" id="UP000061839"/>
    </source>
</evidence>
<accession>A0A0D4C0E0</accession>
<dbReference type="KEGG" id="ari:UM93_11900"/>
<dbReference type="OrthoDB" id="3234479at2"/>
<protein>
    <recommendedName>
        <fullName evidence="3">DUF559 domain-containing protein</fullName>
    </recommendedName>
</protein>
<dbReference type="EMBL" id="CP011005">
    <property type="protein sequence ID" value="AJT42038.1"/>
    <property type="molecule type" value="Genomic_DNA"/>
</dbReference>
<reference evidence="1 2" key="1">
    <citation type="journal article" date="2015" name="Genome Announc.">
        <title>Complete Genome Sequencing of Protease-Producing Novel Arthrobacter sp. Strain IHBB 11108 Using PacBio Single-Molecule Real-Time Sequencing Technology.</title>
        <authorList>
            <person name="Kiran S."/>
            <person name="Swarnkar M.K."/>
            <person name="Pal M."/>
            <person name="Thakur R."/>
            <person name="Tewari R."/>
            <person name="Singh A.K."/>
            <person name="Gulati A."/>
        </authorList>
    </citation>
    <scope>NUCLEOTIDE SEQUENCE [LARGE SCALE GENOMIC DNA]</scope>
    <source>
        <strain evidence="1 2">IHBB 11108</strain>
    </source>
</reference>
<dbReference type="HOGENOM" id="CLU_052626_5_1_11"/>
<proteinExistence type="predicted"/>
<keyword evidence="2" id="KW-1185">Reference proteome</keyword>
<dbReference type="Proteomes" id="UP000061839">
    <property type="component" value="Chromosome"/>
</dbReference>
<dbReference type="AlphaFoldDB" id="A0A0D4C0E0"/>
<dbReference type="RefSeq" id="WP_045075803.1">
    <property type="nucleotide sequence ID" value="NZ_CP011005.1"/>
</dbReference>
<gene>
    <name evidence="1" type="ORF">UM93_11900</name>
</gene>